<gene>
    <name evidence="1" type="ORF">SAMN05216214_102108</name>
</gene>
<keyword evidence="2" id="KW-1185">Reference proteome</keyword>
<organism evidence="1 2">
    <name type="scientific">Atopomonas hussainii</name>
    <dbReference type="NCBI Taxonomy" id="1429083"/>
    <lineage>
        <taxon>Bacteria</taxon>
        <taxon>Pseudomonadati</taxon>
        <taxon>Pseudomonadota</taxon>
        <taxon>Gammaproteobacteria</taxon>
        <taxon>Pseudomonadales</taxon>
        <taxon>Pseudomonadaceae</taxon>
        <taxon>Atopomonas</taxon>
    </lineage>
</organism>
<sequence length="271" mass="31850">MSAIAIDPINPSRESLWARLEEMNRFSWCRKHEYKQLRALFFDGEVAEYPKEFITDVELFWSPKQGTEHWQAVIEGRKAYIDYEGKRCVVESRAEDFIKKSVDFLLQCDHQYSGMSIEQQLALQDYLGLECRNLRHDRIYFETWLAQVELWLKGEAVGEVELPGMYDCVATHRVAFAYGLLNAAPLVMREGRFVALERDSPWGRGREKDMQFFLTSLSKILLKKYRPPKGLKCDLTPRIQFVERLRADLETGQAPLLFQQVWQLTKEKKKK</sequence>
<evidence type="ECO:0000313" key="1">
    <source>
        <dbReference type="EMBL" id="SEK38595.1"/>
    </source>
</evidence>
<dbReference type="EMBL" id="FOAS01000002">
    <property type="protein sequence ID" value="SEK38595.1"/>
    <property type="molecule type" value="Genomic_DNA"/>
</dbReference>
<dbReference type="Proteomes" id="UP000185766">
    <property type="component" value="Unassembled WGS sequence"/>
</dbReference>
<evidence type="ECO:0000313" key="2">
    <source>
        <dbReference type="Proteomes" id="UP000185766"/>
    </source>
</evidence>
<dbReference type="RefSeq" id="WP_074864589.1">
    <property type="nucleotide sequence ID" value="NZ_FOAS01000002.1"/>
</dbReference>
<proteinExistence type="predicted"/>
<name>A0A1H7GRS9_9GAMM</name>
<reference evidence="1 2" key="1">
    <citation type="submission" date="2016-10" db="EMBL/GenBank/DDBJ databases">
        <authorList>
            <person name="de Groot N.N."/>
        </authorList>
    </citation>
    <scope>NUCLEOTIDE SEQUENCE [LARGE SCALE GENOMIC DNA]</scope>
    <source>
        <strain evidence="1 2">JCM 19513</strain>
    </source>
</reference>
<dbReference type="AlphaFoldDB" id="A0A1H7GRS9"/>
<protein>
    <submittedName>
        <fullName evidence="1">Uncharacterized protein</fullName>
    </submittedName>
</protein>
<accession>A0A1H7GRS9</accession>